<keyword evidence="1" id="KW-0812">Transmembrane</keyword>
<comment type="caution">
    <text evidence="2">The sequence shown here is derived from an EMBL/GenBank/DDBJ whole genome shotgun (WGS) entry which is preliminary data.</text>
</comment>
<evidence type="ECO:0000313" key="2">
    <source>
        <dbReference type="EMBL" id="KAK3491036.1"/>
    </source>
</evidence>
<feature type="transmembrane region" description="Helical" evidence="1">
    <location>
        <begin position="6"/>
        <end position="25"/>
    </location>
</feature>
<organism evidence="2 3">
    <name type="scientific">Neurospora hispaniola</name>
    <dbReference type="NCBI Taxonomy" id="588809"/>
    <lineage>
        <taxon>Eukaryota</taxon>
        <taxon>Fungi</taxon>
        <taxon>Dikarya</taxon>
        <taxon>Ascomycota</taxon>
        <taxon>Pezizomycotina</taxon>
        <taxon>Sordariomycetes</taxon>
        <taxon>Sordariomycetidae</taxon>
        <taxon>Sordariales</taxon>
        <taxon>Sordariaceae</taxon>
        <taxon>Neurospora</taxon>
    </lineage>
</organism>
<proteinExistence type="predicted"/>
<keyword evidence="1" id="KW-0472">Membrane</keyword>
<gene>
    <name evidence="2" type="ORF">B0T23DRAFT_175501</name>
</gene>
<reference evidence="2 3" key="1">
    <citation type="journal article" date="2023" name="Mol. Phylogenet. Evol.">
        <title>Genome-scale phylogeny and comparative genomics of the fungal order Sordariales.</title>
        <authorList>
            <person name="Hensen N."/>
            <person name="Bonometti L."/>
            <person name="Westerberg I."/>
            <person name="Brannstrom I.O."/>
            <person name="Guillou S."/>
            <person name="Cros-Aarteil S."/>
            <person name="Calhoun S."/>
            <person name="Haridas S."/>
            <person name="Kuo A."/>
            <person name="Mondo S."/>
            <person name="Pangilinan J."/>
            <person name="Riley R."/>
            <person name="LaButti K."/>
            <person name="Andreopoulos B."/>
            <person name="Lipzen A."/>
            <person name="Chen C."/>
            <person name="Yan M."/>
            <person name="Daum C."/>
            <person name="Ng V."/>
            <person name="Clum A."/>
            <person name="Steindorff A."/>
            <person name="Ohm R.A."/>
            <person name="Martin F."/>
            <person name="Silar P."/>
            <person name="Natvig D.O."/>
            <person name="Lalanne C."/>
            <person name="Gautier V."/>
            <person name="Ament-Velasquez S.L."/>
            <person name="Kruys A."/>
            <person name="Hutchinson M.I."/>
            <person name="Powell A.J."/>
            <person name="Barry K."/>
            <person name="Miller A.N."/>
            <person name="Grigoriev I.V."/>
            <person name="Debuchy R."/>
            <person name="Gladieux P."/>
            <person name="Hiltunen Thoren M."/>
            <person name="Johannesson H."/>
        </authorList>
    </citation>
    <scope>NUCLEOTIDE SEQUENCE [LARGE SCALE GENOMIC DNA]</scope>
    <source>
        <strain evidence="2 3">FGSC 10403</strain>
    </source>
</reference>
<dbReference type="RefSeq" id="XP_062692219.1">
    <property type="nucleotide sequence ID" value="XM_062832985.1"/>
</dbReference>
<dbReference type="EMBL" id="JAULSX010000005">
    <property type="protein sequence ID" value="KAK3491036.1"/>
    <property type="molecule type" value="Genomic_DNA"/>
</dbReference>
<dbReference type="AlphaFoldDB" id="A0AAJ0I6S7"/>
<evidence type="ECO:0000256" key="1">
    <source>
        <dbReference type="SAM" id="Phobius"/>
    </source>
</evidence>
<dbReference type="GeneID" id="87870607"/>
<accession>A0AAJ0I6S7</accession>
<protein>
    <submittedName>
        <fullName evidence="2">Uncharacterized protein</fullName>
    </submittedName>
</protein>
<sequence>MPKLVMFGVWLAVFTINMLVVFPRLEHDDHPRNGTRAVLLVLVWSLDFGVLGKGMKEFAALLSYRFPHMKIRRGRGTSL</sequence>
<keyword evidence="1" id="KW-1133">Transmembrane helix</keyword>
<keyword evidence="3" id="KW-1185">Reference proteome</keyword>
<name>A0AAJ0I6S7_9PEZI</name>
<dbReference type="Proteomes" id="UP001285908">
    <property type="component" value="Unassembled WGS sequence"/>
</dbReference>
<evidence type="ECO:0000313" key="3">
    <source>
        <dbReference type="Proteomes" id="UP001285908"/>
    </source>
</evidence>